<organism evidence="1">
    <name type="scientific">Ignisphaera aggregans</name>
    <dbReference type="NCBI Taxonomy" id="334771"/>
    <lineage>
        <taxon>Archaea</taxon>
        <taxon>Thermoproteota</taxon>
        <taxon>Thermoprotei</taxon>
        <taxon>Desulfurococcales</taxon>
        <taxon>Desulfurococcaceae</taxon>
        <taxon>Ignisphaera</taxon>
    </lineage>
</organism>
<proteinExistence type="predicted"/>
<evidence type="ECO:0008006" key="2">
    <source>
        <dbReference type="Google" id="ProtNLM"/>
    </source>
</evidence>
<accession>A0A7C4FI52</accession>
<name>A0A7C4FI52_9CREN</name>
<reference evidence="1" key="1">
    <citation type="journal article" date="2020" name="mSystems">
        <title>Genome- and Community-Level Interaction Insights into Carbon Utilization and Element Cycling Functions of Hydrothermarchaeota in Hydrothermal Sediment.</title>
        <authorList>
            <person name="Zhou Z."/>
            <person name="Liu Y."/>
            <person name="Xu W."/>
            <person name="Pan J."/>
            <person name="Luo Z.H."/>
            <person name="Li M."/>
        </authorList>
    </citation>
    <scope>NUCLEOTIDE SEQUENCE [LARGE SCALE GENOMIC DNA]</scope>
    <source>
        <strain evidence="1">SpSt-732</strain>
    </source>
</reference>
<gene>
    <name evidence="1" type="ORF">ENV14_07280</name>
</gene>
<dbReference type="AlphaFoldDB" id="A0A7C4FI52"/>
<sequence length="503" mass="54516">MGTAAVYRKSLTASAVLVATLLFSISFYVYSSAFIYRWVSGYTSITNIKLVDIASNPYPLCIGISRTSRSALYFTDFETLPSGWYQYGGQVEINPNGYRGSALSIADNDQGNVADNVLYIYGYDLRSYTEFWVSAKMRNTTAMFAMNIAFFDNAASPPRNIWTVPIFASSGGYAGINPGTVSVYYWNQSSGWQRIAGPVSITNYNPANWYTVVVRYSRSGNRNLFDVYVYDPNGVLVASIINAQQTSRSRPRYVGFAVDDGRLDVISTALFDDFIVSTADPRRIMFENLPGAGYTVEVMDSLGNLVNSTRTTGTTALLGIVTDIVVGTGLNGKLRVRYPNNMLCLVTSIPTSDATVGGDTYRVTWGPPTVDTASRTVAAYIGYGGNRTVGPLFNISVYPGDTRYTYIELDTASSSIPSTLNLNISIISALGAQSSKVLIVNGVVQSSSTSAVALQGSNNYVLIEGFFTSRGWQATLNLNIVACSTPNLSICVITPVTVYLSTV</sequence>
<dbReference type="EMBL" id="DTFF01000063">
    <property type="protein sequence ID" value="HGI88167.1"/>
    <property type="molecule type" value="Genomic_DNA"/>
</dbReference>
<protein>
    <recommendedName>
        <fullName evidence="2">DUF2341 domain-containing protein</fullName>
    </recommendedName>
</protein>
<evidence type="ECO:0000313" key="1">
    <source>
        <dbReference type="EMBL" id="HGI88167.1"/>
    </source>
</evidence>
<comment type="caution">
    <text evidence="1">The sequence shown here is derived from an EMBL/GenBank/DDBJ whole genome shotgun (WGS) entry which is preliminary data.</text>
</comment>
<dbReference type="Gene3D" id="2.60.120.560">
    <property type="entry name" value="Exo-inulinase, domain 1"/>
    <property type="match status" value="1"/>
</dbReference>